<feature type="compositionally biased region" description="Low complexity" evidence="3">
    <location>
        <begin position="199"/>
        <end position="223"/>
    </location>
</feature>
<dbReference type="EMBL" id="MPUH01001868">
    <property type="protein sequence ID" value="OMJ65969.1"/>
    <property type="molecule type" value="Genomic_DNA"/>
</dbReference>
<dbReference type="PANTHER" id="PTHR15440:SF0">
    <property type="entry name" value="PROTEIN XRP2"/>
    <property type="match status" value="1"/>
</dbReference>
<dbReference type="PANTHER" id="PTHR15440">
    <property type="entry name" value="XRP2 PROTEIN"/>
    <property type="match status" value="1"/>
</dbReference>
<keyword evidence="4" id="KW-0472">Membrane</keyword>
<sequence length="401" mass="45650">MSQIPEEYIFKDKKNQTLIKMPNTINGQVFNMEKLSDCEIFILDVSEIIYIDNCTNCKFYVAPVRSAFYIRDSQSCTCSVACKQLRVKNCTNFTFFLYSASDPHIESSFDMRFAPYNFSYPGQNLDFKKAGFDENQNRWCKVYDHSSAEGDGHFSLLPSNQFRKVEKRIDGYGNPINPVPIPQQYGGDLKAEIVPGSKSESYPQPSPVSSQQNSYSPPQIPNSLLSGQNNQKNSYDGKKDEIVAAQVVNNEFQGNLNVYYDPVDGFKVYNKELPGLFTEQELKGKLEQFDEINAQYYPPWTESLFAIYMAIIGFLVVLLVMSLLKMSSEWKIEATGVFLAFVLLSVIFIIIILVVKVKRLEKAWMETVNEVVNQQNSEFFDARDAKIFANFTTLTISIGNS</sequence>
<keyword evidence="4" id="KW-0812">Transmembrane</keyword>
<dbReference type="InterPro" id="IPR039093">
    <property type="entry name" value="XRP2"/>
</dbReference>
<dbReference type="OrthoDB" id="194775at2759"/>
<dbReference type="InterPro" id="IPR006599">
    <property type="entry name" value="CARP_motif"/>
</dbReference>
<feature type="transmembrane region" description="Helical" evidence="4">
    <location>
        <begin position="336"/>
        <end position="355"/>
    </location>
</feature>
<name>A0A1R2ANA4_9CILI</name>
<dbReference type="Proteomes" id="UP000187209">
    <property type="component" value="Unassembled WGS sequence"/>
</dbReference>
<dbReference type="GO" id="GO:0000166">
    <property type="term" value="F:nucleotide binding"/>
    <property type="evidence" value="ECO:0007669"/>
    <property type="project" value="UniProtKB-KW"/>
</dbReference>
<evidence type="ECO:0000313" key="7">
    <source>
        <dbReference type="Proteomes" id="UP000187209"/>
    </source>
</evidence>
<dbReference type="AlphaFoldDB" id="A0A1R2ANA4"/>
<dbReference type="SMART" id="SM00673">
    <property type="entry name" value="CARP"/>
    <property type="match status" value="2"/>
</dbReference>
<evidence type="ECO:0000256" key="4">
    <source>
        <dbReference type="SAM" id="Phobius"/>
    </source>
</evidence>
<dbReference type="InterPro" id="IPR012945">
    <property type="entry name" value="Tubulin-bd_cofactor_C_dom"/>
</dbReference>
<dbReference type="Pfam" id="PF07986">
    <property type="entry name" value="TBCC"/>
    <property type="match status" value="1"/>
</dbReference>
<accession>A0A1R2ANA4</accession>
<evidence type="ECO:0000256" key="2">
    <source>
        <dbReference type="ARBA" id="ARBA00022741"/>
    </source>
</evidence>
<evidence type="ECO:0000256" key="3">
    <source>
        <dbReference type="SAM" id="MobiDB-lite"/>
    </source>
</evidence>
<feature type="transmembrane region" description="Helical" evidence="4">
    <location>
        <begin position="305"/>
        <end position="324"/>
    </location>
</feature>
<dbReference type="PROSITE" id="PS51329">
    <property type="entry name" value="C_CAP_COFACTOR_C"/>
    <property type="match status" value="1"/>
</dbReference>
<keyword evidence="7" id="KW-1185">Reference proteome</keyword>
<dbReference type="InterPro" id="IPR017901">
    <property type="entry name" value="C-CAP_CF_C-like"/>
</dbReference>
<dbReference type="InterPro" id="IPR016098">
    <property type="entry name" value="CAP/MinC_C"/>
</dbReference>
<dbReference type="GO" id="GO:0005929">
    <property type="term" value="C:cilium"/>
    <property type="evidence" value="ECO:0007669"/>
    <property type="project" value="TreeGrafter"/>
</dbReference>
<keyword evidence="2" id="KW-0547">Nucleotide-binding</keyword>
<dbReference type="GO" id="GO:0006892">
    <property type="term" value="P:post-Golgi vesicle-mediated transport"/>
    <property type="evidence" value="ECO:0007669"/>
    <property type="project" value="TreeGrafter"/>
</dbReference>
<proteinExistence type="inferred from homology"/>
<feature type="region of interest" description="Disordered" evidence="3">
    <location>
        <begin position="194"/>
        <end position="235"/>
    </location>
</feature>
<organism evidence="6 7">
    <name type="scientific">Stentor coeruleus</name>
    <dbReference type="NCBI Taxonomy" id="5963"/>
    <lineage>
        <taxon>Eukaryota</taxon>
        <taxon>Sar</taxon>
        <taxon>Alveolata</taxon>
        <taxon>Ciliophora</taxon>
        <taxon>Postciliodesmatophora</taxon>
        <taxon>Heterotrichea</taxon>
        <taxon>Heterotrichida</taxon>
        <taxon>Stentoridae</taxon>
        <taxon>Stentor</taxon>
    </lineage>
</organism>
<feature type="domain" description="C-CAP/cofactor C-like" evidence="5">
    <location>
        <begin position="1"/>
        <end position="147"/>
    </location>
</feature>
<protein>
    <recommendedName>
        <fullName evidence="5">C-CAP/cofactor C-like domain-containing protein</fullName>
    </recommendedName>
</protein>
<reference evidence="6 7" key="1">
    <citation type="submission" date="2016-11" db="EMBL/GenBank/DDBJ databases">
        <title>The macronuclear genome of Stentor coeruleus: a giant cell with tiny introns.</title>
        <authorList>
            <person name="Slabodnick M."/>
            <person name="Ruby J.G."/>
            <person name="Reiff S.B."/>
            <person name="Swart E.C."/>
            <person name="Gosai S."/>
            <person name="Prabakaran S."/>
            <person name="Witkowska E."/>
            <person name="Larue G.E."/>
            <person name="Fisher S."/>
            <person name="Freeman R.M."/>
            <person name="Gunawardena J."/>
            <person name="Chu W."/>
            <person name="Stover N.A."/>
            <person name="Gregory B.D."/>
            <person name="Nowacki M."/>
            <person name="Derisi J."/>
            <person name="Roy S.W."/>
            <person name="Marshall W.F."/>
            <person name="Sood P."/>
        </authorList>
    </citation>
    <scope>NUCLEOTIDE SEQUENCE [LARGE SCALE GENOMIC DNA]</scope>
    <source>
        <strain evidence="6">WM001</strain>
    </source>
</reference>
<dbReference type="GO" id="GO:0005096">
    <property type="term" value="F:GTPase activator activity"/>
    <property type="evidence" value="ECO:0007669"/>
    <property type="project" value="InterPro"/>
</dbReference>
<dbReference type="GO" id="GO:1990075">
    <property type="term" value="C:periciliary membrane compartment"/>
    <property type="evidence" value="ECO:0007669"/>
    <property type="project" value="TreeGrafter"/>
</dbReference>
<keyword evidence="4" id="KW-1133">Transmembrane helix</keyword>
<comment type="caution">
    <text evidence="6">The sequence shown here is derived from an EMBL/GenBank/DDBJ whole genome shotgun (WGS) entry which is preliminary data.</text>
</comment>
<feature type="compositionally biased region" description="Polar residues" evidence="3">
    <location>
        <begin position="224"/>
        <end position="234"/>
    </location>
</feature>
<evidence type="ECO:0000313" key="6">
    <source>
        <dbReference type="EMBL" id="OMJ65969.1"/>
    </source>
</evidence>
<gene>
    <name evidence="6" type="ORF">SteCoe_37356</name>
</gene>
<comment type="similarity">
    <text evidence="1">Belongs to the TBCC family.</text>
</comment>
<dbReference type="Gene3D" id="2.160.20.70">
    <property type="match status" value="1"/>
</dbReference>
<evidence type="ECO:0000256" key="1">
    <source>
        <dbReference type="ARBA" id="ARBA00008848"/>
    </source>
</evidence>
<evidence type="ECO:0000259" key="5">
    <source>
        <dbReference type="PROSITE" id="PS51329"/>
    </source>
</evidence>